<dbReference type="eggNOG" id="KOG1603">
    <property type="taxonomic scope" value="Eukaryota"/>
</dbReference>
<gene>
    <name evidence="3" type="ORF">AMTR_s00076p00095550</name>
</gene>
<dbReference type="HOGENOM" id="CLU_100095_0_1_1"/>
<dbReference type="Pfam" id="PF00403">
    <property type="entry name" value="HMA"/>
    <property type="match status" value="1"/>
</dbReference>
<dbReference type="CDD" id="cd00371">
    <property type="entry name" value="HMA"/>
    <property type="match status" value="1"/>
</dbReference>
<dbReference type="OMA" id="MQKITVR"/>
<dbReference type="EMBL" id="KI394182">
    <property type="protein sequence ID" value="ERN04661.1"/>
    <property type="molecule type" value="Genomic_DNA"/>
</dbReference>
<dbReference type="GO" id="GO:0046872">
    <property type="term" value="F:metal ion binding"/>
    <property type="evidence" value="ECO:0007669"/>
    <property type="project" value="UniProtKB-KW"/>
</dbReference>
<dbReference type="SUPFAM" id="SSF55008">
    <property type="entry name" value="HMA, heavy metal-associated domain"/>
    <property type="match status" value="1"/>
</dbReference>
<dbReference type="Proteomes" id="UP000017836">
    <property type="component" value="Unassembled WGS sequence"/>
</dbReference>
<evidence type="ECO:0000313" key="3">
    <source>
        <dbReference type="EMBL" id="ERN04661.1"/>
    </source>
</evidence>
<organism evidence="3 4">
    <name type="scientific">Amborella trichopoda</name>
    <dbReference type="NCBI Taxonomy" id="13333"/>
    <lineage>
        <taxon>Eukaryota</taxon>
        <taxon>Viridiplantae</taxon>
        <taxon>Streptophyta</taxon>
        <taxon>Embryophyta</taxon>
        <taxon>Tracheophyta</taxon>
        <taxon>Spermatophyta</taxon>
        <taxon>Magnoliopsida</taxon>
        <taxon>Amborellales</taxon>
        <taxon>Amborellaceae</taxon>
        <taxon>Amborella</taxon>
    </lineage>
</organism>
<dbReference type="Gramene" id="ERN04661">
    <property type="protein sequence ID" value="ERN04661"/>
    <property type="gene ID" value="AMTR_s00076p00095550"/>
</dbReference>
<evidence type="ECO:0000259" key="2">
    <source>
        <dbReference type="PROSITE" id="PS50846"/>
    </source>
</evidence>
<evidence type="ECO:0000313" key="4">
    <source>
        <dbReference type="Proteomes" id="UP000017836"/>
    </source>
</evidence>
<accession>W1PAQ8</accession>
<dbReference type="PANTHER" id="PTHR22814:SF319">
    <property type="entry name" value="HEAVY METAL-ASSOCIATED ISOPRENYLATED PLANT PROTEIN 31"/>
    <property type="match status" value="1"/>
</dbReference>
<feature type="domain" description="HMA" evidence="2">
    <location>
        <begin position="2"/>
        <end position="66"/>
    </location>
</feature>
<dbReference type="Gene3D" id="3.30.70.100">
    <property type="match status" value="1"/>
</dbReference>
<proteinExistence type="predicted"/>
<protein>
    <recommendedName>
        <fullName evidence="2">HMA domain-containing protein</fullName>
    </recommendedName>
</protein>
<name>W1PAQ8_AMBTC</name>
<evidence type="ECO:0000256" key="1">
    <source>
        <dbReference type="ARBA" id="ARBA00022723"/>
    </source>
</evidence>
<keyword evidence="1" id="KW-0479">Metal-binding</keyword>
<reference evidence="4" key="1">
    <citation type="journal article" date="2013" name="Science">
        <title>The Amborella genome and the evolution of flowering plants.</title>
        <authorList>
            <consortium name="Amborella Genome Project"/>
        </authorList>
    </citation>
    <scope>NUCLEOTIDE SEQUENCE [LARGE SCALE GENOMIC DNA]</scope>
</reference>
<dbReference type="InterPro" id="IPR006121">
    <property type="entry name" value="HMA_dom"/>
</dbReference>
<dbReference type="PANTHER" id="PTHR22814">
    <property type="entry name" value="COPPER TRANSPORT PROTEIN ATOX1-RELATED"/>
    <property type="match status" value="1"/>
</dbReference>
<keyword evidence="4" id="KW-1185">Reference proteome</keyword>
<dbReference type="InterPro" id="IPR036163">
    <property type="entry name" value="HMA_dom_sf"/>
</dbReference>
<dbReference type="AlphaFoldDB" id="W1PAQ8"/>
<dbReference type="PROSITE" id="PS50846">
    <property type="entry name" value="HMA_2"/>
    <property type="match status" value="1"/>
</dbReference>
<sequence>MSVVEVLVKNMDCCGCTAKIEKALFRLKGVEAVEVDMEMHKVTVRGYSIEEKKIVKAINKTGKVAEPWPFPQYSSHVSSFYKFPSHVAEQYYDISQGTAAAHTFFHTPAAYSVALASDEAAASLFSDENPHACTIM</sequence>